<evidence type="ECO:0000256" key="3">
    <source>
        <dbReference type="ARBA" id="ARBA00023004"/>
    </source>
</evidence>
<proteinExistence type="predicted"/>
<evidence type="ECO:0000256" key="5">
    <source>
        <dbReference type="SAM" id="Phobius"/>
    </source>
</evidence>
<accession>A0A1H8EYN5</accession>
<keyword evidence="1 4" id="KW-0349">Heme</keyword>
<reference evidence="8" key="1">
    <citation type="submission" date="2016-10" db="EMBL/GenBank/DDBJ databases">
        <authorList>
            <person name="Varghese N."/>
            <person name="Submissions S."/>
        </authorList>
    </citation>
    <scope>NUCLEOTIDE SEQUENCE [LARGE SCALE GENOMIC DNA]</scope>
    <source>
        <strain evidence="8">Gh-48</strain>
    </source>
</reference>
<dbReference type="InterPro" id="IPR025992">
    <property type="entry name" value="Haem-bd"/>
</dbReference>
<dbReference type="InterPro" id="IPR036909">
    <property type="entry name" value="Cyt_c-like_dom_sf"/>
</dbReference>
<keyword evidence="5" id="KW-0812">Transmembrane</keyword>
<evidence type="ECO:0000313" key="7">
    <source>
        <dbReference type="EMBL" id="SEN24516.1"/>
    </source>
</evidence>
<feature type="transmembrane region" description="Helical" evidence="5">
    <location>
        <begin position="27"/>
        <end position="44"/>
    </location>
</feature>
<dbReference type="PROSITE" id="PS51007">
    <property type="entry name" value="CYTC"/>
    <property type="match status" value="1"/>
</dbReference>
<keyword evidence="8" id="KW-1185">Reference proteome</keyword>
<evidence type="ECO:0000256" key="1">
    <source>
        <dbReference type="ARBA" id="ARBA00022617"/>
    </source>
</evidence>
<dbReference type="CDD" id="cd20753">
    <property type="entry name" value="cyt_P460_Mc-like"/>
    <property type="match status" value="1"/>
</dbReference>
<feature type="domain" description="Cytochrome c" evidence="6">
    <location>
        <begin position="55"/>
        <end position="164"/>
    </location>
</feature>
<dbReference type="InterPro" id="IPR009056">
    <property type="entry name" value="Cyt_c-like_dom"/>
</dbReference>
<dbReference type="SMART" id="SM01235">
    <property type="entry name" value="Haem_bd"/>
    <property type="match status" value="1"/>
</dbReference>
<protein>
    <submittedName>
        <fullName evidence="7">Cytochrome P460</fullName>
    </submittedName>
</protein>
<dbReference type="STRING" id="551995.SAMN05192574_102892"/>
<organism evidence="7 8">
    <name type="scientific">Mucilaginibacter gossypiicola</name>
    <dbReference type="NCBI Taxonomy" id="551995"/>
    <lineage>
        <taxon>Bacteria</taxon>
        <taxon>Pseudomonadati</taxon>
        <taxon>Bacteroidota</taxon>
        <taxon>Sphingobacteriia</taxon>
        <taxon>Sphingobacteriales</taxon>
        <taxon>Sphingobacteriaceae</taxon>
        <taxon>Mucilaginibacter</taxon>
    </lineage>
</organism>
<keyword evidence="3 4" id="KW-0408">Iron</keyword>
<dbReference type="GO" id="GO:0020037">
    <property type="term" value="F:heme binding"/>
    <property type="evidence" value="ECO:0007669"/>
    <property type="project" value="InterPro"/>
</dbReference>
<keyword evidence="2 4" id="KW-0479">Metal-binding</keyword>
<keyword evidence="5" id="KW-0472">Membrane</keyword>
<evidence type="ECO:0000256" key="4">
    <source>
        <dbReference type="PROSITE-ProRule" id="PRU00433"/>
    </source>
</evidence>
<dbReference type="Pfam" id="PF14376">
    <property type="entry name" value="Haem_bd"/>
    <property type="match status" value="1"/>
</dbReference>
<dbReference type="InterPro" id="IPR032033">
    <property type="entry name" value="Cytochrome_P460"/>
</dbReference>
<dbReference type="EMBL" id="FOCL01000002">
    <property type="protein sequence ID" value="SEN24516.1"/>
    <property type="molecule type" value="Genomic_DNA"/>
</dbReference>
<dbReference type="SUPFAM" id="SSF46626">
    <property type="entry name" value="Cytochrome c"/>
    <property type="match status" value="1"/>
</dbReference>
<dbReference type="GO" id="GO:0046872">
    <property type="term" value="F:metal ion binding"/>
    <property type="evidence" value="ECO:0007669"/>
    <property type="project" value="UniProtKB-KW"/>
</dbReference>
<dbReference type="AlphaFoldDB" id="A0A1H8EYN5"/>
<sequence>MGIVLFFVLQNRKAMKTKKKPLYQRKAFIIILILFVGFVGIQFVRPDVPNLPVTGDLEAPADVKAIIQRACYDCHSNNANLRWYDKIVPVYWGVASHIKDGRADLNFSEWNKLAPADQKGKLWESINQIIAGAMPLPSYTAVHTEAKVSPADLAVLKNYLASMVHSKPADTAAINAADKQYLHWEKNETAITKLSTAANGISYIPDYKNWQPISTTERFDNNTLRVIFGNDIAVKAIKENKIHPWPNGAIFAKVAWAQLQDKDGTTHTGEFKQVEYMIKDDKKYASTYGWGWARFKTPKMVPYGGANVLFTKECMNCHKPMAAEDFVFTLPIKH</sequence>
<dbReference type="Pfam" id="PF16694">
    <property type="entry name" value="Cytochrome_P460"/>
    <property type="match status" value="1"/>
</dbReference>
<dbReference type="Proteomes" id="UP000198942">
    <property type="component" value="Unassembled WGS sequence"/>
</dbReference>
<keyword evidence="5" id="KW-1133">Transmembrane helix</keyword>
<evidence type="ECO:0000259" key="6">
    <source>
        <dbReference type="PROSITE" id="PS51007"/>
    </source>
</evidence>
<dbReference type="GO" id="GO:0009055">
    <property type="term" value="F:electron transfer activity"/>
    <property type="evidence" value="ECO:0007669"/>
    <property type="project" value="InterPro"/>
</dbReference>
<dbReference type="Gene3D" id="3.50.70.20">
    <property type="entry name" value="Cytochrome P460"/>
    <property type="match status" value="1"/>
</dbReference>
<evidence type="ECO:0000256" key="2">
    <source>
        <dbReference type="ARBA" id="ARBA00022723"/>
    </source>
</evidence>
<dbReference type="InterPro" id="IPR038142">
    <property type="entry name" value="Cytochrome_P460_sp"/>
</dbReference>
<evidence type="ECO:0000313" key="8">
    <source>
        <dbReference type="Proteomes" id="UP000198942"/>
    </source>
</evidence>
<gene>
    <name evidence="7" type="ORF">SAMN05192574_102892</name>
</gene>
<name>A0A1H8EYN5_9SPHI</name>